<proteinExistence type="predicted"/>
<keyword evidence="2" id="KW-0407">Ion channel</keyword>
<name>A0A5A7RCS0_STRAF</name>
<keyword evidence="2" id="KW-0406">Ion transport</keyword>
<keyword evidence="3" id="KW-1185">Reference proteome</keyword>
<feature type="compositionally biased region" description="Polar residues" evidence="1">
    <location>
        <begin position="134"/>
        <end position="155"/>
    </location>
</feature>
<gene>
    <name evidence="2" type="ORF">STAS_33202</name>
</gene>
<accession>A0A5A7RCS0</accession>
<comment type="caution">
    <text evidence="2">The sequence shown here is derived from an EMBL/GenBank/DDBJ whole genome shotgun (WGS) entry which is preliminary data.</text>
</comment>
<keyword evidence="2" id="KW-0813">Transport</keyword>
<evidence type="ECO:0000313" key="3">
    <source>
        <dbReference type="Proteomes" id="UP000325081"/>
    </source>
</evidence>
<dbReference type="EMBL" id="BKCP01011959">
    <property type="protein sequence ID" value="GER55533.1"/>
    <property type="molecule type" value="Genomic_DNA"/>
</dbReference>
<protein>
    <submittedName>
        <fullName evidence="2">Potassium channel in Arabidopsis thaliana 3</fullName>
    </submittedName>
</protein>
<sequence>MQIGPAFVYTWEIILCLGHQRSKLVFQGPVLKLIKGIPVVWVDNQSTISLASNPVMHARTKHVELDIHFIREKALSFQFFTKLKKRLTVSSLPWLELRGCDKLISNQHLPRQHDQCTSSLHEDKQHAAAREDFSTQGTKASCNGITALSLQSPSMQPRGRLRLTTANEEKKDPDP</sequence>
<feature type="region of interest" description="Disordered" evidence="1">
    <location>
        <begin position="114"/>
        <end position="175"/>
    </location>
</feature>
<dbReference type="Proteomes" id="UP000325081">
    <property type="component" value="Unassembled WGS sequence"/>
</dbReference>
<dbReference type="AlphaFoldDB" id="A0A5A7RCS0"/>
<dbReference type="OrthoDB" id="850529at2759"/>
<organism evidence="2 3">
    <name type="scientific">Striga asiatica</name>
    <name type="common">Asiatic witchweed</name>
    <name type="synonym">Buchnera asiatica</name>
    <dbReference type="NCBI Taxonomy" id="4170"/>
    <lineage>
        <taxon>Eukaryota</taxon>
        <taxon>Viridiplantae</taxon>
        <taxon>Streptophyta</taxon>
        <taxon>Embryophyta</taxon>
        <taxon>Tracheophyta</taxon>
        <taxon>Spermatophyta</taxon>
        <taxon>Magnoliopsida</taxon>
        <taxon>eudicotyledons</taxon>
        <taxon>Gunneridae</taxon>
        <taxon>Pentapetalae</taxon>
        <taxon>asterids</taxon>
        <taxon>lamiids</taxon>
        <taxon>Lamiales</taxon>
        <taxon>Orobanchaceae</taxon>
        <taxon>Buchnereae</taxon>
        <taxon>Striga</taxon>
    </lineage>
</organism>
<feature type="compositionally biased region" description="Basic and acidic residues" evidence="1">
    <location>
        <begin position="120"/>
        <end position="133"/>
    </location>
</feature>
<evidence type="ECO:0000313" key="2">
    <source>
        <dbReference type="EMBL" id="GER55533.1"/>
    </source>
</evidence>
<reference evidence="3" key="1">
    <citation type="journal article" date="2019" name="Curr. Biol.">
        <title>Genome Sequence of Striga asiatica Provides Insight into the Evolution of Plant Parasitism.</title>
        <authorList>
            <person name="Yoshida S."/>
            <person name="Kim S."/>
            <person name="Wafula E.K."/>
            <person name="Tanskanen J."/>
            <person name="Kim Y.M."/>
            <person name="Honaas L."/>
            <person name="Yang Z."/>
            <person name="Spallek T."/>
            <person name="Conn C.E."/>
            <person name="Ichihashi Y."/>
            <person name="Cheong K."/>
            <person name="Cui S."/>
            <person name="Der J.P."/>
            <person name="Gundlach H."/>
            <person name="Jiao Y."/>
            <person name="Hori C."/>
            <person name="Ishida J.K."/>
            <person name="Kasahara H."/>
            <person name="Kiba T."/>
            <person name="Kim M.S."/>
            <person name="Koo N."/>
            <person name="Laohavisit A."/>
            <person name="Lee Y.H."/>
            <person name="Lumba S."/>
            <person name="McCourt P."/>
            <person name="Mortimer J.C."/>
            <person name="Mutuku J.M."/>
            <person name="Nomura T."/>
            <person name="Sasaki-Sekimoto Y."/>
            <person name="Seto Y."/>
            <person name="Wang Y."/>
            <person name="Wakatake T."/>
            <person name="Sakakibara H."/>
            <person name="Demura T."/>
            <person name="Yamaguchi S."/>
            <person name="Yoneyama K."/>
            <person name="Manabe R.I."/>
            <person name="Nelson D.C."/>
            <person name="Schulman A.H."/>
            <person name="Timko M.P."/>
            <person name="dePamphilis C.W."/>
            <person name="Choi D."/>
            <person name="Shirasu K."/>
        </authorList>
    </citation>
    <scope>NUCLEOTIDE SEQUENCE [LARGE SCALE GENOMIC DNA]</scope>
    <source>
        <strain evidence="3">cv. UVA1</strain>
    </source>
</reference>
<evidence type="ECO:0000256" key="1">
    <source>
        <dbReference type="SAM" id="MobiDB-lite"/>
    </source>
</evidence>
<dbReference type="GO" id="GO:0034220">
    <property type="term" value="P:monoatomic ion transmembrane transport"/>
    <property type="evidence" value="ECO:0007669"/>
    <property type="project" value="UniProtKB-KW"/>
</dbReference>